<evidence type="ECO:0000256" key="1">
    <source>
        <dbReference type="SAM" id="MobiDB-lite"/>
    </source>
</evidence>
<gene>
    <name evidence="2" type="ORF">QQS21_002137</name>
</gene>
<dbReference type="AlphaFoldDB" id="A0AAJ0CVS5"/>
<dbReference type="SUPFAM" id="SSF57701">
    <property type="entry name" value="Zn2/Cys6 DNA-binding domain"/>
    <property type="match status" value="1"/>
</dbReference>
<evidence type="ECO:0000313" key="2">
    <source>
        <dbReference type="EMBL" id="KAK2609356.1"/>
    </source>
</evidence>
<accession>A0AAJ0CVS5</accession>
<dbReference type="GO" id="GO:0008270">
    <property type="term" value="F:zinc ion binding"/>
    <property type="evidence" value="ECO:0007669"/>
    <property type="project" value="InterPro"/>
</dbReference>
<name>A0AAJ0CVS5_9HYPO</name>
<organism evidence="2 3">
    <name type="scientific">Conoideocrella luteorostrata</name>
    <dbReference type="NCBI Taxonomy" id="1105319"/>
    <lineage>
        <taxon>Eukaryota</taxon>
        <taxon>Fungi</taxon>
        <taxon>Dikarya</taxon>
        <taxon>Ascomycota</taxon>
        <taxon>Pezizomycotina</taxon>
        <taxon>Sordariomycetes</taxon>
        <taxon>Hypocreomycetidae</taxon>
        <taxon>Hypocreales</taxon>
        <taxon>Clavicipitaceae</taxon>
        <taxon>Conoideocrella</taxon>
    </lineage>
</organism>
<protein>
    <recommendedName>
        <fullName evidence="4">Zn(2)-C6 fungal-type domain-containing protein</fullName>
    </recommendedName>
</protein>
<dbReference type="Proteomes" id="UP001251528">
    <property type="component" value="Unassembled WGS sequence"/>
</dbReference>
<evidence type="ECO:0000313" key="3">
    <source>
        <dbReference type="Proteomes" id="UP001251528"/>
    </source>
</evidence>
<proteinExistence type="predicted"/>
<sequence length="501" mass="57436">MPAVGSYKGCNACYMWKKKCKGGNPCVRCKEREMECIGVGMQRFKWKQGLKLPKGAVSPLRSSETNIDFQFEPSGYEDILTHSPPGTPRESSQEVQQQSPREGRVQQPTPPPDVSYNPDHKYHWMILLDIPRYSSSPAALDAAVEAFQRLLEHVRSPSSDSQGRCFRSYSRACELLNASLGDNDGLDKDTAYASKLLVHCNNWWNDGESRMRGYGEGLEALMRILRLQDSPESQQCHDPRDEIVDRAVNAMATDVLVDSMVNSDVELFPWIQNVAKFSPPQNLLSPNCQLYHFCFGLKVYAGIPQLMRQPRQNIETIESYYTLSLDEYRHKDSTVAHPINTPLRTAWPTFKERTCHRESQALRTAVSIMLNSFLRKLQPSSEHDLEKQSTLLCVDAILLAENASGEAPWPWSAQFIPHSTFAAWCVSDGWMKYRLRELLEFHRTTSPMWRFLEEAQYWKEAPSKLAQEIDWFPAYRPRPQAQQGRNAKQVHEPMDDYCCVM</sequence>
<dbReference type="InterPro" id="IPR036864">
    <property type="entry name" value="Zn2-C6_fun-type_DNA-bd_sf"/>
</dbReference>
<comment type="caution">
    <text evidence="2">The sequence shown here is derived from an EMBL/GenBank/DDBJ whole genome shotgun (WGS) entry which is preliminary data.</text>
</comment>
<feature type="compositionally biased region" description="Polar residues" evidence="1">
    <location>
        <begin position="89"/>
        <end position="100"/>
    </location>
</feature>
<evidence type="ECO:0008006" key="4">
    <source>
        <dbReference type="Google" id="ProtNLM"/>
    </source>
</evidence>
<reference evidence="2" key="1">
    <citation type="submission" date="2023-06" db="EMBL/GenBank/DDBJ databases">
        <title>Conoideocrella luteorostrata (Hypocreales: Clavicipitaceae), a potential biocontrol fungus for elongate hemlock scale in United States Christmas tree production areas.</title>
        <authorList>
            <person name="Barrett H."/>
            <person name="Lovett B."/>
            <person name="Macias A.M."/>
            <person name="Stajich J.E."/>
            <person name="Kasson M.T."/>
        </authorList>
    </citation>
    <scope>NUCLEOTIDE SEQUENCE</scope>
    <source>
        <strain evidence="2">ARSEF 14590</strain>
    </source>
</reference>
<keyword evidence="3" id="KW-1185">Reference proteome</keyword>
<dbReference type="GO" id="GO:0000981">
    <property type="term" value="F:DNA-binding transcription factor activity, RNA polymerase II-specific"/>
    <property type="evidence" value="ECO:0007669"/>
    <property type="project" value="InterPro"/>
</dbReference>
<dbReference type="EMBL" id="JASWJB010000024">
    <property type="protein sequence ID" value="KAK2609356.1"/>
    <property type="molecule type" value="Genomic_DNA"/>
</dbReference>
<feature type="region of interest" description="Disordered" evidence="1">
    <location>
        <begin position="77"/>
        <end position="116"/>
    </location>
</feature>